<evidence type="ECO:0000313" key="1">
    <source>
        <dbReference type="Proteomes" id="UP000887565"/>
    </source>
</evidence>
<dbReference type="WBParaSite" id="nRc.2.0.1.t43109-RA">
    <property type="protein sequence ID" value="nRc.2.0.1.t43109-RA"/>
    <property type="gene ID" value="nRc.2.0.1.g43109"/>
</dbReference>
<protein>
    <submittedName>
        <fullName evidence="2">Uncharacterized protein</fullName>
    </submittedName>
</protein>
<reference evidence="2" key="1">
    <citation type="submission" date="2022-11" db="UniProtKB">
        <authorList>
            <consortium name="WormBaseParasite"/>
        </authorList>
    </citation>
    <scope>IDENTIFICATION</scope>
</reference>
<dbReference type="AlphaFoldDB" id="A0A915KXB2"/>
<organism evidence="1 2">
    <name type="scientific">Romanomermis culicivorax</name>
    <name type="common">Nematode worm</name>
    <dbReference type="NCBI Taxonomy" id="13658"/>
    <lineage>
        <taxon>Eukaryota</taxon>
        <taxon>Metazoa</taxon>
        <taxon>Ecdysozoa</taxon>
        <taxon>Nematoda</taxon>
        <taxon>Enoplea</taxon>
        <taxon>Dorylaimia</taxon>
        <taxon>Mermithida</taxon>
        <taxon>Mermithoidea</taxon>
        <taxon>Mermithidae</taxon>
        <taxon>Romanomermis</taxon>
    </lineage>
</organism>
<sequence length="157" mass="17274">MGITMEVGLNAENLIGHTCNWAGSAMGTPHPEIVDRVASHCVTAAPRISNPMASHMAAVDFSRGKIDFFLDRPKKVTRPPDLGALCIRRITRRTIIAITTATTTTAATTTEVERIATTRRSFSQFDDDTFATDIFSIATIYGFFSIARIIKFLIEFC</sequence>
<dbReference type="Proteomes" id="UP000887565">
    <property type="component" value="Unplaced"/>
</dbReference>
<evidence type="ECO:0000313" key="2">
    <source>
        <dbReference type="WBParaSite" id="nRc.2.0.1.t43109-RA"/>
    </source>
</evidence>
<accession>A0A915KXB2</accession>
<keyword evidence="1" id="KW-1185">Reference proteome</keyword>
<proteinExistence type="predicted"/>
<name>A0A915KXB2_ROMCU</name>